<dbReference type="EMBL" id="BMNA01000001">
    <property type="protein sequence ID" value="GGL87216.1"/>
    <property type="molecule type" value="Genomic_DNA"/>
</dbReference>
<name>A0A917SL15_9ACTN</name>
<protein>
    <recommendedName>
        <fullName evidence="5">Septum formation initiator family protein</fullName>
    </recommendedName>
</protein>
<proteinExistence type="predicted"/>
<comment type="caution">
    <text evidence="3">The sequence shown here is derived from an EMBL/GenBank/DDBJ whole genome shotgun (WGS) entry which is preliminary data.</text>
</comment>
<reference evidence="3" key="2">
    <citation type="submission" date="2020-09" db="EMBL/GenBank/DDBJ databases">
        <authorList>
            <person name="Sun Q."/>
            <person name="Zhou Y."/>
        </authorList>
    </citation>
    <scope>NUCLEOTIDE SEQUENCE</scope>
    <source>
        <strain evidence="3">CGMCC 4.7308</strain>
    </source>
</reference>
<evidence type="ECO:0000256" key="2">
    <source>
        <dbReference type="SAM" id="Phobius"/>
    </source>
</evidence>
<evidence type="ECO:0000313" key="4">
    <source>
        <dbReference type="Proteomes" id="UP000655208"/>
    </source>
</evidence>
<evidence type="ECO:0008006" key="5">
    <source>
        <dbReference type="Google" id="ProtNLM"/>
    </source>
</evidence>
<feature type="transmembrane region" description="Helical" evidence="2">
    <location>
        <begin position="93"/>
        <end position="111"/>
    </location>
</feature>
<reference evidence="3" key="1">
    <citation type="journal article" date="2014" name="Int. J. Syst. Evol. Microbiol.">
        <title>Complete genome sequence of Corynebacterium casei LMG S-19264T (=DSM 44701T), isolated from a smear-ripened cheese.</title>
        <authorList>
            <consortium name="US DOE Joint Genome Institute (JGI-PGF)"/>
            <person name="Walter F."/>
            <person name="Albersmeier A."/>
            <person name="Kalinowski J."/>
            <person name="Ruckert C."/>
        </authorList>
    </citation>
    <scope>NUCLEOTIDE SEQUENCE</scope>
    <source>
        <strain evidence="3">CGMCC 4.7308</strain>
    </source>
</reference>
<feature type="region of interest" description="Disordered" evidence="1">
    <location>
        <begin position="1"/>
        <end position="84"/>
    </location>
</feature>
<accession>A0A917SL15</accession>
<organism evidence="3 4">
    <name type="scientific">Nakamurella endophytica</name>
    <dbReference type="NCBI Taxonomy" id="1748367"/>
    <lineage>
        <taxon>Bacteria</taxon>
        <taxon>Bacillati</taxon>
        <taxon>Actinomycetota</taxon>
        <taxon>Actinomycetes</taxon>
        <taxon>Nakamurellales</taxon>
        <taxon>Nakamurellaceae</taxon>
        <taxon>Nakamurella</taxon>
    </lineage>
</organism>
<keyword evidence="4" id="KW-1185">Reference proteome</keyword>
<sequence>MPSQQQGPGGTGPHRPSRRSGGRGARGPRSGPRRDAESAPRQAGRRGGPASRTGGSAPVGGRLSRNGRRPSPVDGGSRPPAVPRRRSPLARQILVLGLVLSAVALVLAFPLRTYLSGRADLNDAVRTEQTLQQRLDDLALRKAALQDPDYIRAEARRRLQYVSPGDTVYVIAAPAPAPVSAGTPRPAAPARPWYSQMWTSLTEQPASADRP</sequence>
<evidence type="ECO:0000313" key="3">
    <source>
        <dbReference type="EMBL" id="GGL87216.1"/>
    </source>
</evidence>
<dbReference type="InterPro" id="IPR007060">
    <property type="entry name" value="FtsL/DivIC"/>
</dbReference>
<keyword evidence="2" id="KW-0812">Transmembrane</keyword>
<dbReference type="Proteomes" id="UP000655208">
    <property type="component" value="Unassembled WGS sequence"/>
</dbReference>
<keyword evidence="2" id="KW-0472">Membrane</keyword>
<dbReference type="Pfam" id="PF04977">
    <property type="entry name" value="DivIC"/>
    <property type="match status" value="1"/>
</dbReference>
<evidence type="ECO:0000256" key="1">
    <source>
        <dbReference type="SAM" id="MobiDB-lite"/>
    </source>
</evidence>
<gene>
    <name evidence="3" type="ORF">GCM10011594_03500</name>
</gene>
<keyword evidence="2" id="KW-1133">Transmembrane helix</keyword>
<dbReference type="AlphaFoldDB" id="A0A917SL15"/>